<dbReference type="GO" id="GO:0003677">
    <property type="term" value="F:DNA binding"/>
    <property type="evidence" value="ECO:0007669"/>
    <property type="project" value="UniProtKB-UniRule"/>
</dbReference>
<reference evidence="8" key="1">
    <citation type="submission" date="2020-07" db="EMBL/GenBank/DDBJ databases">
        <title>The High-quality genome of the commercially important snow crab, Chionoecetes opilio.</title>
        <authorList>
            <person name="Jeong J.-H."/>
            <person name="Ryu S."/>
        </authorList>
    </citation>
    <scope>NUCLEOTIDE SEQUENCE</scope>
    <source>
        <strain evidence="8">MADBK_172401_WGS</strain>
        <tissue evidence="8">Digestive gland</tissue>
    </source>
</reference>
<dbReference type="EMBL" id="JACEEZ010003054">
    <property type="protein sequence ID" value="KAG0727701.1"/>
    <property type="molecule type" value="Genomic_DNA"/>
</dbReference>
<evidence type="ECO:0000256" key="6">
    <source>
        <dbReference type="SAM" id="MobiDB-lite"/>
    </source>
</evidence>
<keyword evidence="4 5" id="KW-0238">DNA-binding</keyword>
<name>A0A8J4YRI9_CHIOP</name>
<dbReference type="AlphaFoldDB" id="A0A8J4YRI9"/>
<keyword evidence="3" id="KW-0862">Zinc</keyword>
<dbReference type="InterPro" id="IPR021896">
    <property type="entry name" value="THAP9-like_HTH"/>
</dbReference>
<evidence type="ECO:0000256" key="2">
    <source>
        <dbReference type="ARBA" id="ARBA00022771"/>
    </source>
</evidence>
<dbReference type="Pfam" id="PF05485">
    <property type="entry name" value="THAP"/>
    <property type="match status" value="1"/>
</dbReference>
<evidence type="ECO:0000256" key="3">
    <source>
        <dbReference type="ARBA" id="ARBA00022833"/>
    </source>
</evidence>
<dbReference type="Pfam" id="PF21787">
    <property type="entry name" value="TNP-like_RNaseH_N"/>
    <property type="match status" value="1"/>
</dbReference>
<evidence type="ECO:0000313" key="9">
    <source>
        <dbReference type="Proteomes" id="UP000770661"/>
    </source>
</evidence>
<proteinExistence type="predicted"/>
<feature type="region of interest" description="Disordered" evidence="6">
    <location>
        <begin position="116"/>
        <end position="197"/>
    </location>
</feature>
<dbReference type="Pfam" id="PF12017">
    <property type="entry name" value="Tnp_P_element"/>
    <property type="match status" value="1"/>
</dbReference>
<dbReference type="InterPro" id="IPR026521">
    <property type="entry name" value="THAP2"/>
</dbReference>
<dbReference type="SMART" id="SM00980">
    <property type="entry name" value="THAP"/>
    <property type="match status" value="1"/>
</dbReference>
<keyword evidence="9" id="KW-1185">Reference proteome</keyword>
<dbReference type="InterPro" id="IPR048365">
    <property type="entry name" value="TNP-like_RNaseH_N"/>
</dbReference>
<dbReference type="Pfam" id="PF21788">
    <property type="entry name" value="TNP-like_GBD"/>
    <property type="match status" value="1"/>
</dbReference>
<dbReference type="InterPro" id="IPR006612">
    <property type="entry name" value="THAP_Znf"/>
</dbReference>
<keyword evidence="2 5" id="KW-0863">Zinc-finger</keyword>
<keyword evidence="1" id="KW-0479">Metal-binding</keyword>
<dbReference type="PANTHER" id="PTHR47696">
    <property type="entry name" value="THAP DOMAIN-CONTAINING PROTEIN 2"/>
    <property type="match status" value="1"/>
</dbReference>
<evidence type="ECO:0000256" key="1">
    <source>
        <dbReference type="ARBA" id="ARBA00022723"/>
    </source>
</evidence>
<comment type="caution">
    <text evidence="8">The sequence shown here is derived from an EMBL/GenBank/DDBJ whole genome shotgun (WGS) entry which is preliminary data.</text>
</comment>
<dbReference type="InterPro" id="IPR048366">
    <property type="entry name" value="TNP-like_GBD"/>
</dbReference>
<dbReference type="PROSITE" id="PS50950">
    <property type="entry name" value="ZF_THAP"/>
    <property type="match status" value="1"/>
</dbReference>
<gene>
    <name evidence="8" type="primary">THAP9_0</name>
    <name evidence="8" type="ORF">GWK47_034111</name>
</gene>
<feature type="domain" description="THAP-type" evidence="7">
    <location>
        <begin position="1"/>
        <end position="85"/>
    </location>
</feature>
<dbReference type="Proteomes" id="UP000770661">
    <property type="component" value="Unassembled WGS sequence"/>
</dbReference>
<protein>
    <submittedName>
        <fullName evidence="8">DNA transposase THAP9</fullName>
    </submittedName>
</protein>
<accession>A0A8J4YRI9</accession>
<dbReference type="GO" id="GO:0008270">
    <property type="term" value="F:zinc ion binding"/>
    <property type="evidence" value="ECO:0007669"/>
    <property type="project" value="UniProtKB-KW"/>
</dbReference>
<evidence type="ECO:0000313" key="8">
    <source>
        <dbReference type="EMBL" id="KAG0727701.1"/>
    </source>
</evidence>
<evidence type="ECO:0000256" key="5">
    <source>
        <dbReference type="PROSITE-ProRule" id="PRU00309"/>
    </source>
</evidence>
<organism evidence="8 9">
    <name type="scientific">Chionoecetes opilio</name>
    <name type="common">Atlantic snow crab</name>
    <name type="synonym">Cancer opilio</name>
    <dbReference type="NCBI Taxonomy" id="41210"/>
    <lineage>
        <taxon>Eukaryota</taxon>
        <taxon>Metazoa</taxon>
        <taxon>Ecdysozoa</taxon>
        <taxon>Arthropoda</taxon>
        <taxon>Crustacea</taxon>
        <taxon>Multicrustacea</taxon>
        <taxon>Malacostraca</taxon>
        <taxon>Eumalacostraca</taxon>
        <taxon>Eucarida</taxon>
        <taxon>Decapoda</taxon>
        <taxon>Pleocyemata</taxon>
        <taxon>Brachyura</taxon>
        <taxon>Eubrachyura</taxon>
        <taxon>Majoidea</taxon>
        <taxon>Majidae</taxon>
        <taxon>Chionoecetes</taxon>
    </lineage>
</organism>
<feature type="compositionally biased region" description="Low complexity" evidence="6">
    <location>
        <begin position="167"/>
        <end position="193"/>
    </location>
</feature>
<dbReference type="PANTHER" id="PTHR47696:SF1">
    <property type="entry name" value="THAP DOMAIN-CONTAINING PROTEIN 2"/>
    <property type="match status" value="1"/>
</dbReference>
<evidence type="ECO:0000256" key="4">
    <source>
        <dbReference type="ARBA" id="ARBA00023125"/>
    </source>
</evidence>
<evidence type="ECO:0000259" key="7">
    <source>
        <dbReference type="PROSITE" id="PS50950"/>
    </source>
</evidence>
<dbReference type="SUPFAM" id="SSF57716">
    <property type="entry name" value="Glucocorticoid receptor-like (DNA-binding domain)"/>
    <property type="match status" value="1"/>
</dbReference>
<dbReference type="OrthoDB" id="7312725at2759"/>
<feature type="compositionally biased region" description="Low complexity" evidence="6">
    <location>
        <begin position="119"/>
        <end position="151"/>
    </location>
</feature>
<sequence length="644" mass="72143">MEHCAAYGCKNGHRNTSRKIGITFHRFPNMQKDKTRNREWIRNTRWNNWTPSKRSVLCSDHFSASSFDRTGQTVRLRSSAAPTIFTLPSHLCKEQKERKSSIRSVLVEDLGNDLTVDCDVTPSSAPPVTSSDSSSSSFSTLSDSSISTTSVAPDPSSATNSLLPDHSSPTTSKPKDPSTVGTPPDSTTSLSTPIFSRKHKHFHVSTDHTYAMKQSPKERKLNFLHDHLVVCKKKSKTQNQRVKRMKKKVEDLHAVVTTLQQKDLVSGSCASLLNKIVDDVPKAVVQRMLETMPKQRGTQYSEELKAFAMTLQFYSNKAYEYVRKMFSFSLPHPRTLRSWYSKVDGEPGFTQSAFTTLKKLTEDNQHNNKATICSLVMDEMSIRKHLDIINGMSCGYVNIGNGIIEDAEDDTLASQALVVMAVAVNASWKLPLGYANIVKEPRANIVKETLHRLHGVGVQVIAVTCDGPSCNWAMIKELGAVLTVSHTNTSFPYPSDPNKNVFIILDVCHMLKLIRNTLGTLQMRDKEGRNILWHYIENLHKLQNSEGLLLANKLRSAHVQWQKQKMKVNLAAQLLSSCVADAIEYCNNDLHLQNFKDSEGTVEFLRIFDKLFDTLNSRNPLGKGFKAPMRLSNSREMAGNLQGS</sequence>
<dbReference type="SMART" id="SM00692">
    <property type="entry name" value="DM3"/>
    <property type="match status" value="1"/>
</dbReference>